<dbReference type="EMBL" id="GL883007">
    <property type="protein sequence ID" value="EGG23804.1"/>
    <property type="molecule type" value="Genomic_DNA"/>
</dbReference>
<dbReference type="PANTHER" id="PTHR11370">
    <property type="entry name" value="DNA-REPAIR PROTEIN XRCC1"/>
    <property type="match status" value="1"/>
</dbReference>
<dbReference type="KEGG" id="dfa:DFA_05940"/>
<dbReference type="Proteomes" id="UP000007797">
    <property type="component" value="Unassembled WGS sequence"/>
</dbReference>
<feature type="region of interest" description="Disordered" evidence="1">
    <location>
        <begin position="246"/>
        <end position="296"/>
    </location>
</feature>
<dbReference type="InterPro" id="IPR002706">
    <property type="entry name" value="Xrcc1_N"/>
</dbReference>
<feature type="region of interest" description="Disordered" evidence="1">
    <location>
        <begin position="394"/>
        <end position="572"/>
    </location>
</feature>
<evidence type="ECO:0000256" key="1">
    <source>
        <dbReference type="SAM" id="MobiDB-lite"/>
    </source>
</evidence>
<feature type="compositionally biased region" description="Basic and acidic residues" evidence="1">
    <location>
        <begin position="273"/>
        <end position="283"/>
    </location>
</feature>
<protein>
    <submittedName>
        <fullName evidence="3">BRCT domain-containing protein</fullName>
    </submittedName>
</protein>
<dbReference type="InterPro" id="IPR001357">
    <property type="entry name" value="BRCT_dom"/>
</dbReference>
<reference evidence="4" key="1">
    <citation type="journal article" date="2011" name="Genome Res.">
        <title>Phylogeny-wide analysis of social amoeba genomes highlights ancient origins for complex intercellular communication.</title>
        <authorList>
            <person name="Heidel A.J."/>
            <person name="Lawal H.M."/>
            <person name="Felder M."/>
            <person name="Schilde C."/>
            <person name="Helps N.R."/>
            <person name="Tunggal B."/>
            <person name="Rivero F."/>
            <person name="John U."/>
            <person name="Schleicher M."/>
            <person name="Eichinger L."/>
            <person name="Platzer M."/>
            <person name="Noegel A.A."/>
            <person name="Schaap P."/>
            <person name="Gloeckner G."/>
        </authorList>
    </citation>
    <scope>NUCLEOTIDE SEQUENCE [LARGE SCALE GENOMIC DNA]</scope>
    <source>
        <strain evidence="4">SH3</strain>
    </source>
</reference>
<feature type="compositionally biased region" description="Acidic residues" evidence="1">
    <location>
        <begin position="466"/>
        <end position="480"/>
    </location>
</feature>
<sequence length="759" mass="85181">MSELISAMNTSLVVDAPKNVQQTEASIVTCSSESDINKATNVLVEDTYRTWQTNEKVGEASIVIQFAQPTVIKAIDIGNAGSAFIEVLVGYSNWEDTEYQLLVPMTSFMTGSESKDNTNRNKTKRFEGNQLASQTSHRKWEKVRVVCKQPFGKDNIGLSFIKFYSPLKKTSTQQIILKTGDGDESMTDLNKTEEDITVPTELINQGTVQLDLNNTSTTSATNQSIAKSQSILSNIIPGKSITIKRESSFSLDPPKDDEEEKKSSGPSSSSILKEPEMEDIKTDSEDDVQTLPKFTPKGQKYQTPFGHLLKGVVIVIGGIVNPQKAMIREKAIEMGAGYKPDWCREATHLITPLIDTPKYKQANKSGGSIVLPEWIEECYKQKDRLPIKSFQVTESVKQKDGDSDDEKNKKKPKTISTTSKKRKGKGRKKKAPSNPLDPSDTEDEEDGPNAYDLNDDFIDTGNVDSSGDDDDDGSSTDDEDGQPKFVAEDTDDMFAEGMEFLKRTYGSSDPLVKDAVRKHSSPRRRPREHKSWDKKQEEKYSTKPKAPPKKQQQQQQDDDQDITPPISPVLRKKSHGMFDDEVLFHDTTQELSALVIKEELTRMISAKQLQPNDNMFGDFTDDSMQDGDDDTDEDNDILPEHFKRNPTAKLGDLSQNKGKEYILDPLPSFFDGIEFYLSFKDETLKSTVTRYIIAYKGIIASIPKTTTRYIVTDRTWEKSFALTQKKNPSIQFVKPSFVIKSHNYSKLVAPLDHLIVQDS</sequence>
<dbReference type="Gene3D" id="2.60.120.260">
    <property type="entry name" value="Galactose-binding domain-like"/>
    <property type="match status" value="1"/>
</dbReference>
<feature type="compositionally biased region" description="Basic residues" evidence="1">
    <location>
        <begin position="518"/>
        <end position="528"/>
    </location>
</feature>
<dbReference type="AlphaFoldDB" id="F4PJN0"/>
<dbReference type="GeneID" id="14876390"/>
<dbReference type="InterPro" id="IPR036420">
    <property type="entry name" value="BRCT_dom_sf"/>
</dbReference>
<dbReference type="Pfam" id="PF00533">
    <property type="entry name" value="BRCT"/>
    <property type="match status" value="1"/>
</dbReference>
<dbReference type="OMA" id="KPDWCRE"/>
<keyword evidence="4" id="KW-1185">Reference proteome</keyword>
<feature type="compositionally biased region" description="Basic residues" evidence="1">
    <location>
        <begin position="409"/>
        <end position="431"/>
    </location>
</feature>
<feature type="compositionally biased region" description="Acidic residues" evidence="1">
    <location>
        <begin position="439"/>
        <end position="458"/>
    </location>
</feature>
<dbReference type="Pfam" id="PF01834">
    <property type="entry name" value="XRCC1_N"/>
    <property type="match status" value="1"/>
</dbReference>
<dbReference type="SMART" id="SM00292">
    <property type="entry name" value="BRCT"/>
    <property type="match status" value="2"/>
</dbReference>
<dbReference type="InterPro" id="IPR008979">
    <property type="entry name" value="Galactose-bd-like_sf"/>
</dbReference>
<evidence type="ECO:0000313" key="4">
    <source>
        <dbReference type="Proteomes" id="UP000007797"/>
    </source>
</evidence>
<dbReference type="GO" id="GO:0006284">
    <property type="term" value="P:base-excision repair"/>
    <property type="evidence" value="ECO:0007669"/>
    <property type="project" value="TreeGrafter"/>
</dbReference>
<dbReference type="OrthoDB" id="25840at2759"/>
<dbReference type="SUPFAM" id="SSF52113">
    <property type="entry name" value="BRCT domain"/>
    <property type="match status" value="2"/>
</dbReference>
<dbReference type="RefSeq" id="XP_004361655.1">
    <property type="nucleotide sequence ID" value="XM_004361598.1"/>
</dbReference>
<dbReference type="Gene3D" id="3.40.50.10190">
    <property type="entry name" value="BRCT domain"/>
    <property type="match status" value="2"/>
</dbReference>
<name>F4PJN0_CACFS</name>
<proteinExistence type="predicted"/>
<dbReference type="FunFam" id="2.60.120.260:FF:000025">
    <property type="entry name" value="DNA repair protein XRCC1 isoform X1"/>
    <property type="match status" value="1"/>
</dbReference>
<feature type="region of interest" description="Disordered" evidence="1">
    <location>
        <begin position="112"/>
        <end position="131"/>
    </location>
</feature>
<dbReference type="STRING" id="1054147.F4PJN0"/>
<organism evidence="3 4">
    <name type="scientific">Cavenderia fasciculata</name>
    <name type="common">Slime mold</name>
    <name type="synonym">Dictyostelium fasciculatum</name>
    <dbReference type="NCBI Taxonomy" id="261658"/>
    <lineage>
        <taxon>Eukaryota</taxon>
        <taxon>Amoebozoa</taxon>
        <taxon>Evosea</taxon>
        <taxon>Eumycetozoa</taxon>
        <taxon>Dictyostelia</taxon>
        <taxon>Acytosteliales</taxon>
        <taxon>Cavenderiaceae</taxon>
        <taxon>Cavenderia</taxon>
    </lineage>
</organism>
<dbReference type="GO" id="GO:0005634">
    <property type="term" value="C:nucleus"/>
    <property type="evidence" value="ECO:0007669"/>
    <property type="project" value="InterPro"/>
</dbReference>
<dbReference type="PANTHER" id="PTHR11370:SF5">
    <property type="entry name" value="DNA REPAIR PROTEIN XRCC1"/>
    <property type="match status" value="1"/>
</dbReference>
<evidence type="ECO:0000313" key="3">
    <source>
        <dbReference type="EMBL" id="EGG23804.1"/>
    </source>
</evidence>
<feature type="domain" description="BRCT" evidence="2">
    <location>
        <begin position="665"/>
        <end position="755"/>
    </location>
</feature>
<feature type="domain" description="BRCT" evidence="2">
    <location>
        <begin position="304"/>
        <end position="392"/>
    </location>
</feature>
<accession>F4PJN0</accession>
<gene>
    <name evidence="3" type="primary">xrcc1</name>
    <name evidence="3" type="ORF">DFA_05940</name>
</gene>
<dbReference type="SUPFAM" id="SSF49785">
    <property type="entry name" value="Galactose-binding domain-like"/>
    <property type="match status" value="1"/>
</dbReference>
<dbReference type="GO" id="GO:0000012">
    <property type="term" value="P:single strand break repair"/>
    <property type="evidence" value="ECO:0007669"/>
    <property type="project" value="InterPro"/>
</dbReference>
<feature type="compositionally biased region" description="Basic and acidic residues" evidence="1">
    <location>
        <begin position="529"/>
        <end position="541"/>
    </location>
</feature>
<evidence type="ECO:0000259" key="2">
    <source>
        <dbReference type="PROSITE" id="PS50172"/>
    </source>
</evidence>
<dbReference type="PROSITE" id="PS50172">
    <property type="entry name" value="BRCT"/>
    <property type="match status" value="2"/>
</dbReference>
<feature type="compositionally biased region" description="Basic and acidic residues" evidence="1">
    <location>
        <begin position="113"/>
        <end position="127"/>
    </location>
</feature>
<dbReference type="GO" id="GO:0003684">
    <property type="term" value="F:damaged DNA binding"/>
    <property type="evidence" value="ECO:0007669"/>
    <property type="project" value="InterPro"/>
</dbReference>